<evidence type="ECO:0000256" key="6">
    <source>
        <dbReference type="SAM" id="Phobius"/>
    </source>
</evidence>
<dbReference type="PANTHER" id="PTHR13377:SF3">
    <property type="entry name" value="TRANSMEMBRANE PROTEIN 115"/>
    <property type="match status" value="1"/>
</dbReference>
<organism evidence="7 8">
    <name type="scientific">Pseudozyma flocculosa PF-1</name>
    <dbReference type="NCBI Taxonomy" id="1277687"/>
    <lineage>
        <taxon>Eukaryota</taxon>
        <taxon>Fungi</taxon>
        <taxon>Dikarya</taxon>
        <taxon>Basidiomycota</taxon>
        <taxon>Ustilaginomycotina</taxon>
        <taxon>Ustilaginomycetes</taxon>
        <taxon>Ustilaginales</taxon>
        <taxon>Ustilaginaceae</taxon>
        <taxon>Pseudozyma</taxon>
    </lineage>
</organism>
<dbReference type="OrthoDB" id="73612at2759"/>
<dbReference type="SMART" id="SM01160">
    <property type="entry name" value="DUF1751"/>
    <property type="match status" value="1"/>
</dbReference>
<dbReference type="InterPro" id="IPR013861">
    <property type="entry name" value="TMEM115/Pdh1/Rbl19"/>
</dbReference>
<evidence type="ECO:0000256" key="5">
    <source>
        <dbReference type="SAM" id="MobiDB-lite"/>
    </source>
</evidence>
<feature type="region of interest" description="Disordered" evidence="5">
    <location>
        <begin position="316"/>
        <end position="409"/>
    </location>
</feature>
<feature type="transmembrane region" description="Helical" evidence="6">
    <location>
        <begin position="16"/>
        <end position="34"/>
    </location>
</feature>
<sequence length="409" mass="44410">MAVFSASTFVQSIPPGTRILTASLLAFTLLLAFLRLTRTEEGLHFITFSSKDSALAFPWLVIVPGASWYYPWTLLTAGLCETSFFEFLISLFSLPLAGRYLERQWGATELLRFSAIVIVGSNIIAWGLAFIMFAVLRFDVLIYGTQYHGLEALQVAFLVAFTQLIPEHQVQLFRGALKLRVKDLPMLYVTFSNIACIVGYTSPFILIQFGWLISWAYLRYFQANESGYKGDRSEAFAFVNWFPPIAHRPVQFISDTLFALFVKLKIVQPWSGGDYADLEMAAASVGGGPAVPAGAGGARAEAERRRAMALKALDQRLAGGGSGGGGSGSRPGSGAGRSSAGHPNLQRSDSASSQPQQAKKAGREQAAAPVPSVVFEAPRDDDDEAKFEEEDSGDISQQGKKPAPSKELT</sequence>
<evidence type="ECO:0000256" key="1">
    <source>
        <dbReference type="ARBA" id="ARBA00004141"/>
    </source>
</evidence>
<dbReference type="RefSeq" id="XP_007878992.1">
    <property type="nucleotide sequence ID" value="XM_007880801.1"/>
</dbReference>
<dbReference type="FunFam" id="1.20.1540.10:FF:000004">
    <property type="entry name" value="Transmembrane protein 115"/>
    <property type="match status" value="1"/>
</dbReference>
<keyword evidence="3 6" id="KW-1133">Transmembrane helix</keyword>
<feature type="compositionally biased region" description="Gly residues" evidence="5">
    <location>
        <begin position="318"/>
        <end position="335"/>
    </location>
</feature>
<evidence type="ECO:0008006" key="9">
    <source>
        <dbReference type="Google" id="ProtNLM"/>
    </source>
</evidence>
<dbReference type="KEGG" id="pfp:PFL1_03284"/>
<dbReference type="HOGENOM" id="CLU_043563_1_1_1"/>
<dbReference type="eggNOG" id="KOG2890">
    <property type="taxonomic scope" value="Eukaryota"/>
</dbReference>
<evidence type="ECO:0000256" key="2">
    <source>
        <dbReference type="ARBA" id="ARBA00022692"/>
    </source>
</evidence>
<feature type="transmembrane region" description="Helical" evidence="6">
    <location>
        <begin position="84"/>
        <end position="101"/>
    </location>
</feature>
<evidence type="ECO:0000256" key="4">
    <source>
        <dbReference type="ARBA" id="ARBA00023136"/>
    </source>
</evidence>
<gene>
    <name evidence="7" type="ORF">PFL1_03284</name>
</gene>
<dbReference type="Proteomes" id="UP000053664">
    <property type="component" value="Unassembled WGS sequence"/>
</dbReference>
<comment type="subcellular location">
    <subcellularLocation>
        <location evidence="1">Membrane</location>
        <topology evidence="1">Multi-pass membrane protein</topology>
    </subcellularLocation>
</comment>
<dbReference type="EMBL" id="KE361632">
    <property type="protein sequence ID" value="EPQ28994.1"/>
    <property type="molecule type" value="Genomic_DNA"/>
</dbReference>
<feature type="compositionally biased region" description="Polar residues" evidence="5">
    <location>
        <begin position="345"/>
        <end position="357"/>
    </location>
</feature>
<feature type="transmembrane region" description="Helical" evidence="6">
    <location>
        <begin position="54"/>
        <end position="72"/>
    </location>
</feature>
<keyword evidence="2 6" id="KW-0812">Transmembrane</keyword>
<dbReference type="AlphaFoldDB" id="A0A061H988"/>
<protein>
    <recommendedName>
        <fullName evidence="9">DUF1751-domain-containing protein</fullName>
    </recommendedName>
</protein>
<proteinExistence type="predicted"/>
<dbReference type="GO" id="GO:0006890">
    <property type="term" value="P:retrograde vesicle-mediated transport, Golgi to endoplasmic reticulum"/>
    <property type="evidence" value="ECO:0007669"/>
    <property type="project" value="InterPro"/>
</dbReference>
<keyword evidence="4 6" id="KW-0472">Membrane</keyword>
<name>A0A061H988_9BASI</name>
<feature type="transmembrane region" description="Helical" evidence="6">
    <location>
        <begin position="186"/>
        <end position="218"/>
    </location>
</feature>
<accession>A0A061H988</accession>
<dbReference type="GO" id="GO:0016020">
    <property type="term" value="C:membrane"/>
    <property type="evidence" value="ECO:0007669"/>
    <property type="project" value="UniProtKB-SubCell"/>
</dbReference>
<dbReference type="GO" id="GO:0005794">
    <property type="term" value="C:Golgi apparatus"/>
    <property type="evidence" value="ECO:0007669"/>
    <property type="project" value="TreeGrafter"/>
</dbReference>
<dbReference type="GeneID" id="19317394"/>
<evidence type="ECO:0000313" key="8">
    <source>
        <dbReference type="Proteomes" id="UP000053664"/>
    </source>
</evidence>
<feature type="transmembrane region" description="Helical" evidence="6">
    <location>
        <begin position="113"/>
        <end position="135"/>
    </location>
</feature>
<evidence type="ECO:0000313" key="7">
    <source>
        <dbReference type="EMBL" id="EPQ28994.1"/>
    </source>
</evidence>
<dbReference type="Pfam" id="PF08551">
    <property type="entry name" value="DUF1751"/>
    <property type="match status" value="1"/>
</dbReference>
<feature type="compositionally biased region" description="Acidic residues" evidence="5">
    <location>
        <begin position="379"/>
        <end position="393"/>
    </location>
</feature>
<evidence type="ECO:0000256" key="3">
    <source>
        <dbReference type="ARBA" id="ARBA00022989"/>
    </source>
</evidence>
<dbReference type="PANTHER" id="PTHR13377">
    <property type="entry name" value="PLACENTAL PROTEIN 6"/>
    <property type="match status" value="1"/>
</dbReference>
<dbReference type="SUPFAM" id="SSF144091">
    <property type="entry name" value="Rhomboid-like"/>
    <property type="match status" value="1"/>
</dbReference>
<reference evidence="7 8" key="1">
    <citation type="journal article" date="2013" name="Plant Cell">
        <title>The transition from a phytopathogenic smut ancestor to an anamorphic biocontrol agent deciphered by comparative whole-genome analysis.</title>
        <authorList>
            <person name="Lefebvre F."/>
            <person name="Joly D.L."/>
            <person name="Labbe C."/>
            <person name="Teichmann B."/>
            <person name="Linning R."/>
            <person name="Belzile F."/>
            <person name="Bakkeren G."/>
            <person name="Belanger R.R."/>
        </authorList>
    </citation>
    <scope>NUCLEOTIDE SEQUENCE [LARGE SCALE GENOMIC DNA]</scope>
    <source>
        <strain evidence="7 8">PF-1</strain>
    </source>
</reference>
<dbReference type="Gene3D" id="1.20.1540.10">
    <property type="entry name" value="Rhomboid-like"/>
    <property type="match status" value="1"/>
</dbReference>
<dbReference type="InterPro" id="IPR035952">
    <property type="entry name" value="Rhomboid-like_sf"/>
</dbReference>